<protein>
    <submittedName>
        <fullName evidence="1">CLUMA_CG020601, isoform A</fullName>
    </submittedName>
</protein>
<dbReference type="EMBL" id="CVRI01000073">
    <property type="protein sequence ID" value="CRL07637.1"/>
    <property type="molecule type" value="Genomic_DNA"/>
</dbReference>
<accession>A0A1J1J5E7</accession>
<sequence>MSCIKKENLMKGHIDSLRKVDGIELSSENIEKDNFPNQKNQQRVIILYFFLTHVMKINAWYSRIEEK</sequence>
<organism evidence="1 2">
    <name type="scientific">Clunio marinus</name>
    <dbReference type="NCBI Taxonomy" id="568069"/>
    <lineage>
        <taxon>Eukaryota</taxon>
        <taxon>Metazoa</taxon>
        <taxon>Ecdysozoa</taxon>
        <taxon>Arthropoda</taxon>
        <taxon>Hexapoda</taxon>
        <taxon>Insecta</taxon>
        <taxon>Pterygota</taxon>
        <taxon>Neoptera</taxon>
        <taxon>Endopterygota</taxon>
        <taxon>Diptera</taxon>
        <taxon>Nematocera</taxon>
        <taxon>Chironomoidea</taxon>
        <taxon>Chironomidae</taxon>
        <taxon>Clunio</taxon>
    </lineage>
</organism>
<reference evidence="1 2" key="1">
    <citation type="submission" date="2015-04" db="EMBL/GenBank/DDBJ databases">
        <authorList>
            <person name="Syromyatnikov M.Y."/>
            <person name="Popov V.N."/>
        </authorList>
    </citation>
    <scope>NUCLEOTIDE SEQUENCE [LARGE SCALE GENOMIC DNA]</scope>
</reference>
<dbReference type="AlphaFoldDB" id="A0A1J1J5E7"/>
<gene>
    <name evidence="1" type="ORF">CLUMA_CG020601</name>
</gene>
<evidence type="ECO:0000313" key="1">
    <source>
        <dbReference type="EMBL" id="CRL07637.1"/>
    </source>
</evidence>
<dbReference type="Proteomes" id="UP000183832">
    <property type="component" value="Unassembled WGS sequence"/>
</dbReference>
<proteinExistence type="predicted"/>
<keyword evidence="2" id="KW-1185">Reference proteome</keyword>
<name>A0A1J1J5E7_9DIPT</name>
<evidence type="ECO:0000313" key="2">
    <source>
        <dbReference type="Proteomes" id="UP000183832"/>
    </source>
</evidence>